<gene>
    <name evidence="3" type="ORF">OEG82_23800</name>
</gene>
<evidence type="ECO:0000259" key="1">
    <source>
        <dbReference type="Pfam" id="PF05161"/>
    </source>
</evidence>
<dbReference type="PANTHER" id="PTHR12227">
    <property type="entry name" value="GLYCERATE KINASE"/>
    <property type="match status" value="1"/>
</dbReference>
<accession>A0ABT3YMI7</accession>
<dbReference type="Proteomes" id="UP001081283">
    <property type="component" value="Unassembled WGS sequence"/>
</dbReference>
<dbReference type="Gene3D" id="3.40.1480.10">
    <property type="entry name" value="MOFRL domain"/>
    <property type="match status" value="1"/>
</dbReference>
<dbReference type="InterPro" id="IPR025286">
    <property type="entry name" value="MOFRL_assoc_dom"/>
</dbReference>
<dbReference type="InterPro" id="IPR038614">
    <property type="entry name" value="GK_N_sf"/>
</dbReference>
<comment type="caution">
    <text evidence="3">The sequence shown here is derived from an EMBL/GenBank/DDBJ whole genome shotgun (WGS) entry which is preliminary data.</text>
</comment>
<name>A0ABT3YMI7_9HYPH</name>
<protein>
    <submittedName>
        <fullName evidence="3">DUF4147 domain-containing protein</fullName>
    </submittedName>
</protein>
<evidence type="ECO:0000259" key="2">
    <source>
        <dbReference type="Pfam" id="PF13660"/>
    </source>
</evidence>
<feature type="domain" description="MOFRL-associated" evidence="2">
    <location>
        <begin position="1"/>
        <end position="226"/>
    </location>
</feature>
<dbReference type="InterPro" id="IPR039760">
    <property type="entry name" value="MOFRL_protein"/>
</dbReference>
<sequence>MFDIGVAAADPGNAVRQCLARDFAERPHPFSCIIAVGKAARSMAAAAMEAKAARFGAPVIVITNAGNTSALPGARVFAAGHPVPDENGLAATRTLLKLLTKLGARDHVLVLISGGASAMLPAPAGALSFSDEVETGKLLLASGADITAMNIVRQQISRTKGGGLARAAAPARVTGMILSDVVGDDLRIIGSGPTSEPAGTPGDALEILSTFGILHRVSPQVLHHLQTATTSLAVPECDNRLIGSNALSLAAIKAARPHGTLIVTPLTGDVSEAARRIAGDHAASNASLMIWGGETTVTVRGAGKGGRNQELCLRLAMKAERAAWKHAWCFLSGGTDGRDGPTDAAGGLVDGCTLRRIRDAGMSPQGLLMANDSYHALQASGDLLKTGATGTNVADIQMLLIHRDQTGNA</sequence>
<reference evidence="3" key="1">
    <citation type="submission" date="2022-10" db="EMBL/GenBank/DDBJ databases">
        <title>Hoeflea sp. J2-29, isolated from marine algae.</title>
        <authorList>
            <person name="Kristyanto S."/>
            <person name="Kim J.M."/>
            <person name="Jeon C.O."/>
        </authorList>
    </citation>
    <scope>NUCLEOTIDE SEQUENCE</scope>
    <source>
        <strain evidence="3">J2-29</strain>
    </source>
</reference>
<dbReference type="Pfam" id="PF05161">
    <property type="entry name" value="MOFRL"/>
    <property type="match status" value="1"/>
</dbReference>
<dbReference type="Pfam" id="PF13660">
    <property type="entry name" value="DUF4147"/>
    <property type="match status" value="1"/>
</dbReference>
<dbReference type="Gene3D" id="3.40.50.10180">
    <property type="entry name" value="Glycerate kinase, MOFRL-like N-terminal domain"/>
    <property type="match status" value="1"/>
</dbReference>
<organism evidence="3 4">
    <name type="scientific">Hoeflea ulvae</name>
    <dbReference type="NCBI Taxonomy" id="2983764"/>
    <lineage>
        <taxon>Bacteria</taxon>
        <taxon>Pseudomonadati</taxon>
        <taxon>Pseudomonadota</taxon>
        <taxon>Alphaproteobacteria</taxon>
        <taxon>Hyphomicrobiales</taxon>
        <taxon>Rhizobiaceae</taxon>
        <taxon>Hoeflea</taxon>
    </lineage>
</organism>
<proteinExistence type="predicted"/>
<dbReference type="EMBL" id="JAOVZQ010000002">
    <property type="protein sequence ID" value="MCY0097004.1"/>
    <property type="molecule type" value="Genomic_DNA"/>
</dbReference>
<dbReference type="InterPro" id="IPR007835">
    <property type="entry name" value="MOFRL"/>
</dbReference>
<dbReference type="RefSeq" id="WP_267615100.1">
    <property type="nucleotide sequence ID" value="NZ_JAOVZQ010000002.1"/>
</dbReference>
<dbReference type="InterPro" id="IPR037035">
    <property type="entry name" value="GK-like_C_sf"/>
</dbReference>
<evidence type="ECO:0000313" key="3">
    <source>
        <dbReference type="EMBL" id="MCY0097004.1"/>
    </source>
</evidence>
<dbReference type="SUPFAM" id="SSF82544">
    <property type="entry name" value="GckA/TtuD-like"/>
    <property type="match status" value="1"/>
</dbReference>
<feature type="domain" description="MOFRL" evidence="1">
    <location>
        <begin position="288"/>
        <end position="395"/>
    </location>
</feature>
<evidence type="ECO:0000313" key="4">
    <source>
        <dbReference type="Proteomes" id="UP001081283"/>
    </source>
</evidence>
<dbReference type="PANTHER" id="PTHR12227:SF0">
    <property type="entry name" value="GLYCERATE KINASE"/>
    <property type="match status" value="1"/>
</dbReference>
<keyword evidence="4" id="KW-1185">Reference proteome</keyword>